<evidence type="ECO:0000259" key="1">
    <source>
        <dbReference type="SMART" id="SM00464"/>
    </source>
</evidence>
<name>A0AAE3R7T0_9BACT</name>
<evidence type="ECO:0000313" key="2">
    <source>
        <dbReference type="EMBL" id="MDJ1503127.1"/>
    </source>
</evidence>
<feature type="domain" description="Lon N-terminal" evidence="1">
    <location>
        <begin position="5"/>
        <end position="183"/>
    </location>
</feature>
<sequence>MKTKFLPLFPLTLVAYPHERINLHIFEPRYQQLITECLENGTTFGIPAFINNQIQQYGTEMRVTNLRQRYDDGKMDIETEGLEVFKIQRFENPTKGKLYAAGDVEILTIWGDPQSELVAELMTKVKILYKLLQSELKLRITDYDYFSYQIAHKVGLSVESEYELLKITSEKDRQRYLLKHLEKTIPVMENMEATKERIRMNGHFKHFDPLNF</sequence>
<dbReference type="InterPro" id="IPR003111">
    <property type="entry name" value="Lon_prtase_N"/>
</dbReference>
<proteinExistence type="predicted"/>
<evidence type="ECO:0000313" key="3">
    <source>
        <dbReference type="Proteomes" id="UP001232063"/>
    </source>
</evidence>
<dbReference type="SMART" id="SM00464">
    <property type="entry name" value="LON"/>
    <property type="match status" value="1"/>
</dbReference>
<protein>
    <submittedName>
        <fullName evidence="2">LON peptidase substrate-binding domain-containing protein</fullName>
    </submittedName>
</protein>
<dbReference type="InterPro" id="IPR046336">
    <property type="entry name" value="Lon_prtase_N_sf"/>
</dbReference>
<keyword evidence="3" id="KW-1185">Reference proteome</keyword>
<dbReference type="Proteomes" id="UP001232063">
    <property type="component" value="Unassembled WGS sequence"/>
</dbReference>
<dbReference type="AlphaFoldDB" id="A0AAE3R7T0"/>
<dbReference type="EMBL" id="JASJOU010000007">
    <property type="protein sequence ID" value="MDJ1503127.1"/>
    <property type="molecule type" value="Genomic_DNA"/>
</dbReference>
<reference evidence="2" key="1">
    <citation type="submission" date="2023-05" db="EMBL/GenBank/DDBJ databases">
        <authorList>
            <person name="Zhang X."/>
        </authorList>
    </citation>
    <scope>NUCLEOTIDE SEQUENCE</scope>
    <source>
        <strain evidence="2">BD1B2-1</strain>
    </source>
</reference>
<dbReference type="Pfam" id="PF02190">
    <property type="entry name" value="LON_substr_bdg"/>
    <property type="match status" value="1"/>
</dbReference>
<dbReference type="InterPro" id="IPR015947">
    <property type="entry name" value="PUA-like_sf"/>
</dbReference>
<comment type="caution">
    <text evidence="2">The sequence shown here is derived from an EMBL/GenBank/DDBJ whole genome shotgun (WGS) entry which is preliminary data.</text>
</comment>
<dbReference type="SUPFAM" id="SSF88697">
    <property type="entry name" value="PUA domain-like"/>
    <property type="match status" value="1"/>
</dbReference>
<organism evidence="2 3">
    <name type="scientific">Xanthocytophaga agilis</name>
    <dbReference type="NCBI Taxonomy" id="3048010"/>
    <lineage>
        <taxon>Bacteria</taxon>
        <taxon>Pseudomonadati</taxon>
        <taxon>Bacteroidota</taxon>
        <taxon>Cytophagia</taxon>
        <taxon>Cytophagales</taxon>
        <taxon>Rhodocytophagaceae</taxon>
        <taxon>Xanthocytophaga</taxon>
    </lineage>
</organism>
<dbReference type="Gene3D" id="2.30.130.40">
    <property type="entry name" value="LON domain-like"/>
    <property type="match status" value="1"/>
</dbReference>
<accession>A0AAE3R7T0</accession>
<gene>
    <name evidence="2" type="ORF">QNI22_20835</name>
</gene>